<dbReference type="Gene3D" id="3.40.50.720">
    <property type="entry name" value="NAD(P)-binding Rossmann-like Domain"/>
    <property type="match status" value="1"/>
</dbReference>
<dbReference type="PANTHER" id="PTHR43054:SF1">
    <property type="entry name" value="SCYLLO-INOSITOL 2-DEHYDROGENASE (NADP(+)) IOLU"/>
    <property type="match status" value="1"/>
</dbReference>
<dbReference type="GO" id="GO:0000166">
    <property type="term" value="F:nucleotide binding"/>
    <property type="evidence" value="ECO:0007669"/>
    <property type="project" value="InterPro"/>
</dbReference>
<dbReference type="InterPro" id="IPR055170">
    <property type="entry name" value="GFO_IDH_MocA-like_dom"/>
</dbReference>
<dbReference type="SUPFAM" id="SSF51735">
    <property type="entry name" value="NAD(P)-binding Rossmann-fold domains"/>
    <property type="match status" value="1"/>
</dbReference>
<evidence type="ECO:0000313" key="4">
    <source>
        <dbReference type="EMBL" id="GHG04149.1"/>
    </source>
</evidence>
<gene>
    <name evidence="4" type="ORF">GCM10017161_36990</name>
</gene>
<evidence type="ECO:0000259" key="3">
    <source>
        <dbReference type="Pfam" id="PF22725"/>
    </source>
</evidence>
<dbReference type="Pfam" id="PF22725">
    <property type="entry name" value="GFO_IDH_MocA_C3"/>
    <property type="match status" value="1"/>
</dbReference>
<dbReference type="SUPFAM" id="SSF55347">
    <property type="entry name" value="Glyceraldehyde-3-phosphate dehydrogenase-like, C-terminal domain"/>
    <property type="match status" value="1"/>
</dbReference>
<keyword evidence="1" id="KW-0732">Signal</keyword>
<accession>A0A919BQE1</accession>
<reference evidence="4" key="2">
    <citation type="submission" date="2020-09" db="EMBL/GenBank/DDBJ databases">
        <authorList>
            <person name="Sun Q."/>
            <person name="Kim S."/>
        </authorList>
    </citation>
    <scope>NUCLEOTIDE SEQUENCE</scope>
    <source>
        <strain evidence="4">KCTC 42731</strain>
    </source>
</reference>
<feature type="domain" description="Gfo/Idh/MocA-like oxidoreductase N-terminal" evidence="2">
    <location>
        <begin position="2"/>
        <end position="120"/>
    </location>
</feature>
<feature type="domain" description="GFO/IDH/MocA-like oxidoreductase" evidence="3">
    <location>
        <begin position="138"/>
        <end position="247"/>
    </location>
</feature>
<protein>
    <submittedName>
        <fullName evidence="4">Oxidoreductase</fullName>
    </submittedName>
</protein>
<dbReference type="Proteomes" id="UP000623842">
    <property type="component" value="Unassembled WGS sequence"/>
</dbReference>
<evidence type="ECO:0000313" key="5">
    <source>
        <dbReference type="Proteomes" id="UP000623842"/>
    </source>
</evidence>
<keyword evidence="5" id="KW-1185">Reference proteome</keyword>
<reference evidence="4" key="1">
    <citation type="journal article" date="2014" name="Int. J. Syst. Evol. Microbiol.">
        <title>Complete genome sequence of Corynebacterium casei LMG S-19264T (=DSM 44701T), isolated from a smear-ripened cheese.</title>
        <authorList>
            <consortium name="US DOE Joint Genome Institute (JGI-PGF)"/>
            <person name="Walter F."/>
            <person name="Albersmeier A."/>
            <person name="Kalinowski J."/>
            <person name="Ruckert C."/>
        </authorList>
    </citation>
    <scope>NUCLEOTIDE SEQUENCE</scope>
    <source>
        <strain evidence="4">KCTC 42731</strain>
    </source>
</reference>
<dbReference type="Gene3D" id="3.30.360.10">
    <property type="entry name" value="Dihydrodipicolinate Reductase, domain 2"/>
    <property type="match status" value="1"/>
</dbReference>
<dbReference type="InterPro" id="IPR000683">
    <property type="entry name" value="Gfo/Idh/MocA-like_OxRdtase_N"/>
</dbReference>
<organism evidence="4 5">
    <name type="scientific">Thalassotalea marina</name>
    <dbReference type="NCBI Taxonomy" id="1673741"/>
    <lineage>
        <taxon>Bacteria</taxon>
        <taxon>Pseudomonadati</taxon>
        <taxon>Pseudomonadota</taxon>
        <taxon>Gammaproteobacteria</taxon>
        <taxon>Alteromonadales</taxon>
        <taxon>Colwelliaceae</taxon>
        <taxon>Thalassotalea</taxon>
    </lineage>
</organism>
<dbReference type="EMBL" id="BNCK01000010">
    <property type="protein sequence ID" value="GHG04149.1"/>
    <property type="molecule type" value="Genomic_DNA"/>
</dbReference>
<evidence type="ECO:0000259" key="2">
    <source>
        <dbReference type="Pfam" id="PF01408"/>
    </source>
</evidence>
<name>A0A919BQE1_9GAMM</name>
<evidence type="ECO:0000256" key="1">
    <source>
        <dbReference type="ARBA" id="ARBA00022729"/>
    </source>
</evidence>
<dbReference type="AlphaFoldDB" id="A0A919BQE1"/>
<dbReference type="InterPro" id="IPR036291">
    <property type="entry name" value="NAD(P)-bd_dom_sf"/>
</dbReference>
<comment type="caution">
    <text evidence="4">The sequence shown here is derived from an EMBL/GenBank/DDBJ whole genome shotgun (WGS) entry which is preliminary data.</text>
</comment>
<proteinExistence type="predicted"/>
<sequence>MIRIATIGSNFITEQFLDALKHANMFEIAGIYSRSTEKAQALAAKHNARFVFNTLDKLASCSEIDAVYIASPNSLHFEQAVQMLKAGKHVICEKPLAADFGQAKEMFRVAEENNVVLFEAFLTEFLPNFNVVQNSLENIGRITQANLSFCQYSSRYKKYLEGENPNTFNPTFANGSIMDIGYYCVATAVALFGEPSSIKASANLLGSGVDSNGQVLFVYPNFSLAITHSKVSNSFVNSEIQGEKAAIQIKSISQMEQVLLCKKGESDIDLTEVQHNNTMYYEAIAFAKCVQSGEMDSGKVARSLSVAKILTEIRHQTHVVFPSDN</sequence>
<dbReference type="Pfam" id="PF01408">
    <property type="entry name" value="GFO_IDH_MocA"/>
    <property type="match status" value="1"/>
</dbReference>
<dbReference type="RefSeq" id="WP_189773762.1">
    <property type="nucleotide sequence ID" value="NZ_BNCK01000010.1"/>
</dbReference>
<dbReference type="PANTHER" id="PTHR43054">
    <property type="match status" value="1"/>
</dbReference>